<dbReference type="Gene3D" id="3.30.70.1820">
    <property type="entry name" value="L1 transposable element, RRM domain"/>
    <property type="match status" value="1"/>
</dbReference>
<reference evidence="2" key="3">
    <citation type="submission" date="2025-08" db="UniProtKB">
        <authorList>
            <consortium name="Ensembl"/>
        </authorList>
    </citation>
    <scope>IDENTIFICATION</scope>
    <source>
        <strain evidence="2">HSOK</strain>
    </source>
</reference>
<dbReference type="AlphaFoldDB" id="A0A3P9J4Q2"/>
<accession>A0A3P9J4Q2</accession>
<dbReference type="PANTHER" id="PTHR11505">
    <property type="entry name" value="L1 TRANSPOSABLE ELEMENT-RELATED"/>
    <property type="match status" value="1"/>
</dbReference>
<protein>
    <recommendedName>
        <fullName evidence="4">L1 transposable element RRM domain-containing protein</fullName>
    </recommendedName>
</protein>
<proteinExistence type="predicted"/>
<reference evidence="2" key="4">
    <citation type="submission" date="2025-09" db="UniProtKB">
        <authorList>
            <consortium name="Ensembl"/>
        </authorList>
    </citation>
    <scope>IDENTIFICATION</scope>
    <source>
        <strain evidence="2">HSOK</strain>
    </source>
</reference>
<dbReference type="Proteomes" id="UP000265200">
    <property type="component" value="Chromosome 21"/>
</dbReference>
<feature type="region of interest" description="Disordered" evidence="1">
    <location>
        <begin position="55"/>
        <end position="85"/>
    </location>
</feature>
<evidence type="ECO:0000256" key="1">
    <source>
        <dbReference type="SAM" id="MobiDB-lite"/>
    </source>
</evidence>
<dbReference type="InterPro" id="IPR004244">
    <property type="entry name" value="Transposase_22"/>
</dbReference>
<sequence>MYKSGFRFRSAWSKQREGPAPSLIKIYYTSQSYIFLVSRLLRDWNLKMDTRKGKKYTQTTIEAGAQLSTEEKSNTADSGRAPPKEEGTISLAMLHAELKNHFEIYREDMKMDIKAQIEIHCKEIRDDIASWRCQTESNMKSIRAEFAGRVDKLTAAQKEPAKTQDDMEKSLNDMSDRVVAFEKSYQVLVDDNKRLADKCSDLENRSRRQNIRIVGIGEGIEANDTNKFVARFLGEVLGEENFNRAILIDKAHRSLAPKPRIGEKPRSIIARLHYLSDKEKIMSLSRAKGKLSFEGSPVHIFPNVSPEVGRQRAAFNQVKAKLRSAGILYSMQFPAKACGNSGRHATRLQRSTIFESRTMNWYYAKTVFTCIHCSSNLTSPRWRCSLPMRNHVMSPIVI</sequence>
<evidence type="ECO:0000313" key="3">
    <source>
        <dbReference type="Proteomes" id="UP000265200"/>
    </source>
</evidence>
<reference evidence="2 3" key="2">
    <citation type="submission" date="2017-04" db="EMBL/GenBank/DDBJ databases">
        <title>CpG methylation of centromeres and impact of large insertions on vertebrate speciation.</title>
        <authorList>
            <person name="Ichikawa K."/>
            <person name="Yoshimura J."/>
            <person name="Morishita S."/>
        </authorList>
    </citation>
    <scope>NUCLEOTIDE SEQUENCE</scope>
    <source>
        <strain evidence="2 3">HSOK</strain>
    </source>
</reference>
<name>A0A3P9J4Q2_ORYLA</name>
<evidence type="ECO:0000313" key="2">
    <source>
        <dbReference type="Ensembl" id="ENSORLP00015027103.1"/>
    </source>
</evidence>
<evidence type="ECO:0008006" key="4">
    <source>
        <dbReference type="Google" id="ProtNLM"/>
    </source>
</evidence>
<dbReference type="Ensembl" id="ENSORLT00015001173.1">
    <property type="protein sequence ID" value="ENSORLP00015027103.1"/>
    <property type="gene ID" value="ENSORLG00015009036.1"/>
</dbReference>
<organism evidence="2 3">
    <name type="scientific">Oryzias latipes</name>
    <name type="common">Japanese rice fish</name>
    <name type="synonym">Japanese killifish</name>
    <dbReference type="NCBI Taxonomy" id="8090"/>
    <lineage>
        <taxon>Eukaryota</taxon>
        <taxon>Metazoa</taxon>
        <taxon>Chordata</taxon>
        <taxon>Craniata</taxon>
        <taxon>Vertebrata</taxon>
        <taxon>Euteleostomi</taxon>
        <taxon>Actinopterygii</taxon>
        <taxon>Neopterygii</taxon>
        <taxon>Teleostei</taxon>
        <taxon>Neoteleostei</taxon>
        <taxon>Acanthomorphata</taxon>
        <taxon>Ovalentaria</taxon>
        <taxon>Atherinomorphae</taxon>
        <taxon>Beloniformes</taxon>
        <taxon>Adrianichthyidae</taxon>
        <taxon>Oryziinae</taxon>
        <taxon>Oryzias</taxon>
    </lineage>
</organism>
<reference key="1">
    <citation type="journal article" date="2007" name="Nature">
        <title>The medaka draft genome and insights into vertebrate genome evolution.</title>
        <authorList>
            <person name="Kasahara M."/>
            <person name="Naruse K."/>
            <person name="Sasaki S."/>
            <person name="Nakatani Y."/>
            <person name="Qu W."/>
            <person name="Ahsan B."/>
            <person name="Yamada T."/>
            <person name="Nagayasu Y."/>
            <person name="Doi K."/>
            <person name="Kasai Y."/>
            <person name="Jindo T."/>
            <person name="Kobayashi D."/>
            <person name="Shimada A."/>
            <person name="Toyoda A."/>
            <person name="Kuroki Y."/>
            <person name="Fujiyama A."/>
            <person name="Sasaki T."/>
            <person name="Shimizu A."/>
            <person name="Asakawa S."/>
            <person name="Shimizu N."/>
            <person name="Hashimoto S."/>
            <person name="Yang J."/>
            <person name="Lee Y."/>
            <person name="Matsushima K."/>
            <person name="Sugano S."/>
            <person name="Sakaizumi M."/>
            <person name="Narita T."/>
            <person name="Ohishi K."/>
            <person name="Haga S."/>
            <person name="Ohta F."/>
            <person name="Nomoto H."/>
            <person name="Nogata K."/>
            <person name="Morishita T."/>
            <person name="Endo T."/>
            <person name="Shin-I T."/>
            <person name="Takeda H."/>
            <person name="Morishita S."/>
            <person name="Kohara Y."/>
        </authorList>
    </citation>
    <scope>NUCLEOTIDE SEQUENCE [LARGE SCALE GENOMIC DNA]</scope>
    <source>
        <strain>Hd-rR</strain>
    </source>
</reference>